<proteinExistence type="predicted"/>
<dbReference type="EMBL" id="PQ287319">
    <property type="protein sequence ID" value="XHV10231.1"/>
    <property type="molecule type" value="Genomic_DNA"/>
</dbReference>
<reference evidence="1" key="1">
    <citation type="submission" date="2024-10" db="EMBL/GenBank/DDBJ databases">
        <title>Genetic diversity among independent isolates of the Dolichocephalovirinae subfamily.</title>
        <authorList>
            <person name="Ely B."/>
            <person name="Thomas Q."/>
            <person name="Mohammadi T."/>
        </authorList>
    </citation>
    <scope>NUCLEOTIDE SEQUENCE</scope>
</reference>
<gene>
    <name evidence="1" type="ORF">S2L_107</name>
</gene>
<name>A0AB74UFS1_9VIRU</name>
<protein>
    <submittedName>
        <fullName evidence="1">Uncharacterized protein</fullName>
    </submittedName>
</protein>
<organism evidence="1">
    <name type="scientific">Caulobacter phage S2L</name>
    <dbReference type="NCBI Taxonomy" id="3348356"/>
    <lineage>
        <taxon>Viruses</taxon>
    </lineage>
</organism>
<evidence type="ECO:0000313" key="1">
    <source>
        <dbReference type="EMBL" id="XHV10231.1"/>
    </source>
</evidence>
<accession>A0AB74UFS1</accession>
<sequence length="362" mass="37843">MAYIFVDGCDSGSGSTNTPMAQKWSWAVTNTSYLNWGGTGRFGGQAYYGGATTLNIYGAGKAFPLTGTAVGTDEFFMGCSLYMAGTASGGYIMAFQNTTPVLDGSVTFSTGSAPTQLSIRLTGSMTLAIYRGATLLATGTTVLTAGRWYRIEARIVVSNTGVFDIRLNGNPEITFSGDTYDTGDLGVRQFCIVPTANTSASLRFDDIVLYNSAAVEGEPTTWLGDLRIDTLRPTANGDVVNSTPLSGAAYAAVDEVAIDGDTTYTESTNIGDKDLYQLGDLTETPQTIHAVVVTAVAKSTGTTNRAIKLKVKSSVEGDSAAKTVPLSAYGGLQASFSRDPATTAAWTATAVNGMQAGWQVDT</sequence>